<dbReference type="GeneID" id="107459644"/>
<accession>A0A6P4AYQ6</accession>
<dbReference type="InterPro" id="IPR004360">
    <property type="entry name" value="Glyas_Fos-R_dOase_dom"/>
</dbReference>
<dbReference type="PANTHER" id="PTHR46142:SF3">
    <property type="entry name" value="F18B13.24 PROTEIN"/>
    <property type="match status" value="1"/>
</dbReference>
<evidence type="ECO:0000313" key="2">
    <source>
        <dbReference type="Proteomes" id="UP000515211"/>
    </source>
</evidence>
<dbReference type="InterPro" id="IPR029068">
    <property type="entry name" value="Glyas_Bleomycin-R_OHBP_Dase"/>
</dbReference>
<dbReference type="Gene3D" id="3.10.180.10">
    <property type="entry name" value="2,3-Dihydroxybiphenyl 1,2-Dioxygenase, domain 1"/>
    <property type="match status" value="1"/>
</dbReference>
<proteinExistence type="predicted"/>
<evidence type="ECO:0000259" key="1">
    <source>
        <dbReference type="PROSITE" id="PS51819"/>
    </source>
</evidence>
<sequence>MKESVENPLQLKSVNHISLICSSLEKSMNFYQNLLGFFPIRRPGSFKFDGAWLFGYGIGIHLLQAENPEKVVKKSEINPKDNHISFQCESMGAVEKKLKEMEIDYVRAKVEEGGIQVDQLFFHDPDAFMIEICNCDSLPVIPLTAVAAVTSSSCSLVNLTNTIIPNTHQLAQ</sequence>
<feature type="domain" description="VOC" evidence="1">
    <location>
        <begin position="13"/>
        <end position="135"/>
    </location>
</feature>
<reference evidence="3" key="2">
    <citation type="submission" date="2025-08" db="UniProtKB">
        <authorList>
            <consortium name="RefSeq"/>
        </authorList>
    </citation>
    <scope>IDENTIFICATION</scope>
    <source>
        <tissue evidence="3">Whole plant</tissue>
    </source>
</reference>
<dbReference type="OrthoDB" id="16820at2759"/>
<dbReference type="PANTHER" id="PTHR46142">
    <property type="match status" value="1"/>
</dbReference>
<dbReference type="Pfam" id="PF00903">
    <property type="entry name" value="Glyoxalase"/>
    <property type="match status" value="1"/>
</dbReference>
<dbReference type="CDD" id="cd07245">
    <property type="entry name" value="VOC_like"/>
    <property type="match status" value="1"/>
</dbReference>
<keyword evidence="2" id="KW-1185">Reference proteome</keyword>
<organism evidence="2 3">
    <name type="scientific">Arachis duranensis</name>
    <name type="common">Wild peanut</name>
    <dbReference type="NCBI Taxonomy" id="130453"/>
    <lineage>
        <taxon>Eukaryota</taxon>
        <taxon>Viridiplantae</taxon>
        <taxon>Streptophyta</taxon>
        <taxon>Embryophyta</taxon>
        <taxon>Tracheophyta</taxon>
        <taxon>Spermatophyta</taxon>
        <taxon>Magnoliopsida</taxon>
        <taxon>eudicotyledons</taxon>
        <taxon>Gunneridae</taxon>
        <taxon>Pentapetalae</taxon>
        <taxon>rosids</taxon>
        <taxon>fabids</taxon>
        <taxon>Fabales</taxon>
        <taxon>Fabaceae</taxon>
        <taxon>Papilionoideae</taxon>
        <taxon>50 kb inversion clade</taxon>
        <taxon>dalbergioids sensu lato</taxon>
        <taxon>Dalbergieae</taxon>
        <taxon>Pterocarpus clade</taxon>
        <taxon>Arachis</taxon>
    </lineage>
</organism>
<reference evidence="2" key="1">
    <citation type="journal article" date="2016" name="Nat. Genet.">
        <title>The genome sequences of Arachis duranensis and Arachis ipaensis, the diploid ancestors of cultivated peanut.</title>
        <authorList>
            <person name="Bertioli D.J."/>
            <person name="Cannon S.B."/>
            <person name="Froenicke L."/>
            <person name="Huang G."/>
            <person name="Farmer A.D."/>
            <person name="Cannon E.K."/>
            <person name="Liu X."/>
            <person name="Gao D."/>
            <person name="Clevenger J."/>
            <person name="Dash S."/>
            <person name="Ren L."/>
            <person name="Moretzsohn M.C."/>
            <person name="Shirasawa K."/>
            <person name="Huang W."/>
            <person name="Vidigal B."/>
            <person name="Abernathy B."/>
            <person name="Chu Y."/>
            <person name="Niederhuth C.E."/>
            <person name="Umale P."/>
            <person name="Araujo A.C."/>
            <person name="Kozik A."/>
            <person name="Kim K.D."/>
            <person name="Burow M.D."/>
            <person name="Varshney R.K."/>
            <person name="Wang X."/>
            <person name="Zhang X."/>
            <person name="Barkley N."/>
            <person name="Guimaraes P.M."/>
            <person name="Isobe S."/>
            <person name="Guo B."/>
            <person name="Liao B."/>
            <person name="Stalker H.T."/>
            <person name="Schmitz R.J."/>
            <person name="Scheffler B.E."/>
            <person name="Leal-Bertioli S.C."/>
            <person name="Xun X."/>
            <person name="Jackson S.A."/>
            <person name="Michelmore R."/>
            <person name="Ozias-Akins P."/>
        </authorList>
    </citation>
    <scope>NUCLEOTIDE SEQUENCE [LARGE SCALE GENOMIC DNA]</scope>
    <source>
        <strain evidence="2">cv. V14167</strain>
    </source>
</reference>
<gene>
    <name evidence="3" type="primary">LOC107459644</name>
</gene>
<protein>
    <submittedName>
        <fullName evidence="3">Glyoxylase I 4</fullName>
    </submittedName>
</protein>
<dbReference type="PROSITE" id="PS51819">
    <property type="entry name" value="VOC"/>
    <property type="match status" value="1"/>
</dbReference>
<dbReference type="InterPro" id="IPR037523">
    <property type="entry name" value="VOC_core"/>
</dbReference>
<dbReference type="SUPFAM" id="SSF54593">
    <property type="entry name" value="Glyoxalase/Bleomycin resistance protein/Dihydroxybiphenyl dioxygenase"/>
    <property type="match status" value="1"/>
</dbReference>
<dbReference type="Proteomes" id="UP000515211">
    <property type="component" value="Chromosome 7"/>
</dbReference>
<dbReference type="AlphaFoldDB" id="A0A6P4AYQ6"/>
<evidence type="ECO:0000313" key="3">
    <source>
        <dbReference type="RefSeq" id="XP_015933357.1"/>
    </source>
</evidence>
<name>A0A6P4AYQ6_ARADU</name>
<dbReference type="KEGG" id="adu:107459644"/>
<dbReference type="RefSeq" id="XP_015933357.1">
    <property type="nucleotide sequence ID" value="XM_016077871.3"/>
</dbReference>